<organism evidence="1 2">
    <name type="scientific">Dendrothele bispora (strain CBS 962.96)</name>
    <dbReference type="NCBI Taxonomy" id="1314807"/>
    <lineage>
        <taxon>Eukaryota</taxon>
        <taxon>Fungi</taxon>
        <taxon>Dikarya</taxon>
        <taxon>Basidiomycota</taxon>
        <taxon>Agaricomycotina</taxon>
        <taxon>Agaricomycetes</taxon>
        <taxon>Agaricomycetidae</taxon>
        <taxon>Agaricales</taxon>
        <taxon>Agaricales incertae sedis</taxon>
        <taxon>Dendrothele</taxon>
    </lineage>
</organism>
<reference evidence="1 2" key="1">
    <citation type="journal article" date="2019" name="Nat. Ecol. Evol.">
        <title>Megaphylogeny resolves global patterns of mushroom evolution.</title>
        <authorList>
            <person name="Varga T."/>
            <person name="Krizsan K."/>
            <person name="Foldi C."/>
            <person name="Dima B."/>
            <person name="Sanchez-Garcia M."/>
            <person name="Sanchez-Ramirez S."/>
            <person name="Szollosi G.J."/>
            <person name="Szarkandi J.G."/>
            <person name="Papp V."/>
            <person name="Albert L."/>
            <person name="Andreopoulos W."/>
            <person name="Angelini C."/>
            <person name="Antonin V."/>
            <person name="Barry K.W."/>
            <person name="Bougher N.L."/>
            <person name="Buchanan P."/>
            <person name="Buyck B."/>
            <person name="Bense V."/>
            <person name="Catcheside P."/>
            <person name="Chovatia M."/>
            <person name="Cooper J."/>
            <person name="Damon W."/>
            <person name="Desjardin D."/>
            <person name="Finy P."/>
            <person name="Geml J."/>
            <person name="Haridas S."/>
            <person name="Hughes K."/>
            <person name="Justo A."/>
            <person name="Karasinski D."/>
            <person name="Kautmanova I."/>
            <person name="Kiss B."/>
            <person name="Kocsube S."/>
            <person name="Kotiranta H."/>
            <person name="LaButti K.M."/>
            <person name="Lechner B.E."/>
            <person name="Liimatainen K."/>
            <person name="Lipzen A."/>
            <person name="Lukacs Z."/>
            <person name="Mihaltcheva S."/>
            <person name="Morgado L.N."/>
            <person name="Niskanen T."/>
            <person name="Noordeloos M.E."/>
            <person name="Ohm R.A."/>
            <person name="Ortiz-Santana B."/>
            <person name="Ovrebo C."/>
            <person name="Racz N."/>
            <person name="Riley R."/>
            <person name="Savchenko A."/>
            <person name="Shiryaev A."/>
            <person name="Soop K."/>
            <person name="Spirin V."/>
            <person name="Szebenyi C."/>
            <person name="Tomsovsky M."/>
            <person name="Tulloss R.E."/>
            <person name="Uehling J."/>
            <person name="Grigoriev I.V."/>
            <person name="Vagvolgyi C."/>
            <person name="Papp T."/>
            <person name="Martin F.M."/>
            <person name="Miettinen O."/>
            <person name="Hibbett D.S."/>
            <person name="Nagy L.G."/>
        </authorList>
    </citation>
    <scope>NUCLEOTIDE SEQUENCE [LARGE SCALE GENOMIC DNA]</scope>
    <source>
        <strain evidence="1 2">CBS 962.96</strain>
    </source>
</reference>
<dbReference type="AlphaFoldDB" id="A0A4S8LVU1"/>
<evidence type="ECO:0000313" key="1">
    <source>
        <dbReference type="EMBL" id="THU93570.1"/>
    </source>
</evidence>
<proteinExistence type="predicted"/>
<gene>
    <name evidence="1" type="ORF">K435DRAFT_189892</name>
</gene>
<keyword evidence="2" id="KW-1185">Reference proteome</keyword>
<sequence length="164" mass="18560">MPWTLIKSERQPGISEVRFRHPLDQLYTNNFYPSDFMERCTMLVLPRSQIAQGPGPYFRADQFKTHSFNILNEEATKIQFLSTHQRSLELLHWRWDSDSPASSGQAEIPILAHEFEPKIFRAAANQCAAGLISGAAINELLDIQFPCYGLVVTLETCGLYAAQA</sequence>
<dbReference type="EMBL" id="ML179246">
    <property type="protein sequence ID" value="THU93570.1"/>
    <property type="molecule type" value="Genomic_DNA"/>
</dbReference>
<accession>A0A4S8LVU1</accession>
<protein>
    <submittedName>
        <fullName evidence="1">Uncharacterized protein</fullName>
    </submittedName>
</protein>
<evidence type="ECO:0000313" key="2">
    <source>
        <dbReference type="Proteomes" id="UP000297245"/>
    </source>
</evidence>
<dbReference type="Proteomes" id="UP000297245">
    <property type="component" value="Unassembled WGS sequence"/>
</dbReference>
<name>A0A4S8LVU1_DENBC</name>